<dbReference type="RefSeq" id="WP_144938896.1">
    <property type="nucleotide sequence ID" value="NZ_JBHTIU010000006.1"/>
</dbReference>
<keyword evidence="3" id="KW-1185">Reference proteome</keyword>
<keyword evidence="1" id="KW-1133">Transmembrane helix</keyword>
<comment type="caution">
    <text evidence="2">The sequence shown here is derived from an EMBL/GenBank/DDBJ whole genome shotgun (WGS) entry which is preliminary data.</text>
</comment>
<organism evidence="2 3">
    <name type="scientific">Paenibacillus residui</name>
    <dbReference type="NCBI Taxonomy" id="629724"/>
    <lineage>
        <taxon>Bacteria</taxon>
        <taxon>Bacillati</taxon>
        <taxon>Bacillota</taxon>
        <taxon>Bacilli</taxon>
        <taxon>Bacillales</taxon>
        <taxon>Paenibacillaceae</taxon>
        <taxon>Paenibacillus</taxon>
    </lineage>
</organism>
<gene>
    <name evidence="2" type="ORF">ACFQ03_01875</name>
</gene>
<dbReference type="SUPFAM" id="SSF49503">
    <property type="entry name" value="Cupredoxins"/>
    <property type="match status" value="1"/>
</dbReference>
<accession>A0ABW3D3W8</accession>
<dbReference type="Gene3D" id="2.60.40.420">
    <property type="entry name" value="Cupredoxins - blue copper proteins"/>
    <property type="match status" value="1"/>
</dbReference>
<protein>
    <recommendedName>
        <fullName evidence="4">EfeO-type cupredoxin-like domain-containing protein</fullName>
    </recommendedName>
</protein>
<dbReference type="Proteomes" id="UP001597120">
    <property type="component" value="Unassembled WGS sequence"/>
</dbReference>
<evidence type="ECO:0008006" key="4">
    <source>
        <dbReference type="Google" id="ProtNLM"/>
    </source>
</evidence>
<proteinExistence type="predicted"/>
<evidence type="ECO:0000313" key="3">
    <source>
        <dbReference type="Proteomes" id="UP001597120"/>
    </source>
</evidence>
<feature type="transmembrane region" description="Helical" evidence="1">
    <location>
        <begin position="12"/>
        <end position="31"/>
    </location>
</feature>
<reference evidence="3" key="1">
    <citation type="journal article" date="2019" name="Int. J. Syst. Evol. Microbiol.">
        <title>The Global Catalogue of Microorganisms (GCM) 10K type strain sequencing project: providing services to taxonomists for standard genome sequencing and annotation.</title>
        <authorList>
            <consortium name="The Broad Institute Genomics Platform"/>
            <consortium name="The Broad Institute Genome Sequencing Center for Infectious Disease"/>
            <person name="Wu L."/>
            <person name="Ma J."/>
        </authorList>
    </citation>
    <scope>NUCLEOTIDE SEQUENCE [LARGE SCALE GENOMIC DNA]</scope>
    <source>
        <strain evidence="3">CCUG 57263</strain>
    </source>
</reference>
<sequence>MFKAFVLSKQKIVIVTAFLACAAVAGLIYNYSRSSQAAVSGSSEPVRTIHMVTGEFKSTTEDGKEIEAYLWHPGTVYINKGETVNLSLYGVNGASHPFMIEGTNIKGEVQKGKETIVPFKADKEGTYRLICLTHPDSSQHGPMIAYLVVD</sequence>
<keyword evidence="1" id="KW-0812">Transmembrane</keyword>
<evidence type="ECO:0000313" key="2">
    <source>
        <dbReference type="EMBL" id="MFD0867898.1"/>
    </source>
</evidence>
<dbReference type="EMBL" id="JBHTIU010000006">
    <property type="protein sequence ID" value="MFD0867898.1"/>
    <property type="molecule type" value="Genomic_DNA"/>
</dbReference>
<keyword evidence="1" id="KW-0472">Membrane</keyword>
<dbReference type="InterPro" id="IPR008972">
    <property type="entry name" value="Cupredoxin"/>
</dbReference>
<evidence type="ECO:0000256" key="1">
    <source>
        <dbReference type="SAM" id="Phobius"/>
    </source>
</evidence>
<name>A0ABW3D3W8_9BACL</name>